<dbReference type="InterPro" id="IPR000835">
    <property type="entry name" value="HTH_MarR-typ"/>
</dbReference>
<dbReference type="OrthoDB" id="6400170at2"/>
<dbReference type="PANTHER" id="PTHR42756:SF1">
    <property type="entry name" value="TRANSCRIPTIONAL REPRESSOR OF EMRAB OPERON"/>
    <property type="match status" value="1"/>
</dbReference>
<dbReference type="Gene3D" id="1.10.10.10">
    <property type="entry name" value="Winged helix-like DNA-binding domain superfamily/Winged helix DNA-binding domain"/>
    <property type="match status" value="1"/>
</dbReference>
<dbReference type="PROSITE" id="PS50995">
    <property type="entry name" value="HTH_MARR_2"/>
    <property type="match status" value="1"/>
</dbReference>
<dbReference type="PANTHER" id="PTHR42756">
    <property type="entry name" value="TRANSCRIPTIONAL REGULATOR, MARR"/>
    <property type="match status" value="1"/>
</dbReference>
<feature type="domain" description="HTH marR-type" evidence="4">
    <location>
        <begin position="7"/>
        <end position="140"/>
    </location>
</feature>
<dbReference type="InterPro" id="IPR036388">
    <property type="entry name" value="WH-like_DNA-bd_sf"/>
</dbReference>
<evidence type="ECO:0000259" key="4">
    <source>
        <dbReference type="PROSITE" id="PS50995"/>
    </source>
</evidence>
<dbReference type="EMBL" id="QTJV01000009">
    <property type="protein sequence ID" value="RFM32603.1"/>
    <property type="molecule type" value="Genomic_DNA"/>
</dbReference>
<keyword evidence="1" id="KW-0805">Transcription regulation</keyword>
<dbReference type="Proteomes" id="UP000261174">
    <property type="component" value="Unassembled WGS sequence"/>
</dbReference>
<dbReference type="Pfam" id="PF01047">
    <property type="entry name" value="MarR"/>
    <property type="match status" value="1"/>
</dbReference>
<organism evidence="5 6">
    <name type="scientific">Chitinophaga silvisoli</name>
    <dbReference type="NCBI Taxonomy" id="2291814"/>
    <lineage>
        <taxon>Bacteria</taxon>
        <taxon>Pseudomonadati</taxon>
        <taxon>Bacteroidota</taxon>
        <taxon>Chitinophagia</taxon>
        <taxon>Chitinophagales</taxon>
        <taxon>Chitinophagaceae</taxon>
        <taxon>Chitinophaga</taxon>
    </lineage>
</organism>
<dbReference type="SMART" id="SM00347">
    <property type="entry name" value="HTH_MARR"/>
    <property type="match status" value="1"/>
</dbReference>
<sequence length="144" mass="16337">MNKPLMCSTLGHLLVQIGKAHRNKGNQMLAAYNLHAGQEIFLQQVLCHNGIMLSDLTTNMEVTPVTVTRMADRLEKNGFLVKEKCCTDQRAVRVSLTEKGKEAAMNITEQTWNQLEQQMVEGLSTEEKIILKRLLMQVLENLKK</sequence>
<accession>A0A3E1NXF3</accession>
<dbReference type="GO" id="GO:0003700">
    <property type="term" value="F:DNA-binding transcription factor activity"/>
    <property type="evidence" value="ECO:0007669"/>
    <property type="project" value="InterPro"/>
</dbReference>
<evidence type="ECO:0000313" key="5">
    <source>
        <dbReference type="EMBL" id="RFM32603.1"/>
    </source>
</evidence>
<keyword evidence="6" id="KW-1185">Reference proteome</keyword>
<evidence type="ECO:0000256" key="3">
    <source>
        <dbReference type="ARBA" id="ARBA00023163"/>
    </source>
</evidence>
<dbReference type="InterPro" id="IPR023187">
    <property type="entry name" value="Tscrpt_reg_MarR-type_CS"/>
</dbReference>
<name>A0A3E1NXF3_9BACT</name>
<dbReference type="PROSITE" id="PS01117">
    <property type="entry name" value="HTH_MARR_1"/>
    <property type="match status" value="1"/>
</dbReference>
<proteinExistence type="predicted"/>
<dbReference type="AlphaFoldDB" id="A0A3E1NXF3"/>
<reference evidence="5 6" key="1">
    <citation type="submission" date="2018-08" db="EMBL/GenBank/DDBJ databases">
        <title>Chitinophaga sp. K20C18050901, a novel bacterium isolated from forest soil.</title>
        <authorList>
            <person name="Wang C."/>
        </authorList>
    </citation>
    <scope>NUCLEOTIDE SEQUENCE [LARGE SCALE GENOMIC DNA]</scope>
    <source>
        <strain evidence="5 6">K20C18050901</strain>
    </source>
</reference>
<keyword evidence="3" id="KW-0804">Transcription</keyword>
<dbReference type="PRINTS" id="PR00598">
    <property type="entry name" value="HTHMARR"/>
</dbReference>
<dbReference type="RefSeq" id="WP_116855796.1">
    <property type="nucleotide sequence ID" value="NZ_QTJV01000009.1"/>
</dbReference>
<keyword evidence="2" id="KW-0238">DNA-binding</keyword>
<evidence type="ECO:0000256" key="1">
    <source>
        <dbReference type="ARBA" id="ARBA00023015"/>
    </source>
</evidence>
<gene>
    <name evidence="5" type="ORF">DXN04_23285</name>
</gene>
<protein>
    <submittedName>
        <fullName evidence="5">MarR family transcriptional regulator</fullName>
    </submittedName>
</protein>
<evidence type="ECO:0000313" key="6">
    <source>
        <dbReference type="Proteomes" id="UP000261174"/>
    </source>
</evidence>
<dbReference type="InterPro" id="IPR036390">
    <property type="entry name" value="WH_DNA-bd_sf"/>
</dbReference>
<evidence type="ECO:0000256" key="2">
    <source>
        <dbReference type="ARBA" id="ARBA00023125"/>
    </source>
</evidence>
<comment type="caution">
    <text evidence="5">The sequence shown here is derived from an EMBL/GenBank/DDBJ whole genome shotgun (WGS) entry which is preliminary data.</text>
</comment>
<dbReference type="SUPFAM" id="SSF46785">
    <property type="entry name" value="Winged helix' DNA-binding domain"/>
    <property type="match status" value="1"/>
</dbReference>
<dbReference type="GO" id="GO:0003677">
    <property type="term" value="F:DNA binding"/>
    <property type="evidence" value="ECO:0007669"/>
    <property type="project" value="UniProtKB-KW"/>
</dbReference>